<evidence type="ECO:0000313" key="2">
    <source>
        <dbReference type="Proteomes" id="UP000050794"/>
    </source>
</evidence>
<proteinExistence type="predicted"/>
<evidence type="ECO:0000313" key="1">
    <source>
        <dbReference type="EMBL" id="VDM37285.1"/>
    </source>
</evidence>
<dbReference type="WBParaSite" id="TCNE_0000601001-mRNA-1">
    <property type="protein sequence ID" value="TCNE_0000601001-mRNA-1"/>
    <property type="gene ID" value="TCNE_0000601001"/>
</dbReference>
<dbReference type="Proteomes" id="UP000050794">
    <property type="component" value="Unassembled WGS sequence"/>
</dbReference>
<accession>A0A183UBZ0</accession>
<dbReference type="EMBL" id="UYWY01019424">
    <property type="protein sequence ID" value="VDM37285.1"/>
    <property type="molecule type" value="Genomic_DNA"/>
</dbReference>
<protein>
    <submittedName>
        <fullName evidence="3">Transposase</fullName>
    </submittedName>
</protein>
<organism evidence="2 3">
    <name type="scientific">Toxocara canis</name>
    <name type="common">Canine roundworm</name>
    <dbReference type="NCBI Taxonomy" id="6265"/>
    <lineage>
        <taxon>Eukaryota</taxon>
        <taxon>Metazoa</taxon>
        <taxon>Ecdysozoa</taxon>
        <taxon>Nematoda</taxon>
        <taxon>Chromadorea</taxon>
        <taxon>Rhabditida</taxon>
        <taxon>Spirurina</taxon>
        <taxon>Ascaridomorpha</taxon>
        <taxon>Ascaridoidea</taxon>
        <taxon>Toxocaridae</taxon>
        <taxon>Toxocara</taxon>
    </lineage>
</organism>
<evidence type="ECO:0000313" key="3">
    <source>
        <dbReference type="WBParaSite" id="TCNE_0000601001-mRNA-1"/>
    </source>
</evidence>
<keyword evidence="2" id="KW-1185">Reference proteome</keyword>
<reference evidence="1 2" key="2">
    <citation type="submission" date="2018-11" db="EMBL/GenBank/DDBJ databases">
        <authorList>
            <consortium name="Pathogen Informatics"/>
        </authorList>
    </citation>
    <scope>NUCLEOTIDE SEQUENCE [LARGE SCALE GENOMIC DNA]</scope>
</reference>
<gene>
    <name evidence="1" type="ORF">TCNE_LOCUS6010</name>
</gene>
<name>A0A183UBZ0_TOXCA</name>
<reference evidence="3" key="1">
    <citation type="submission" date="2016-06" db="UniProtKB">
        <authorList>
            <consortium name="WormBaseParasite"/>
        </authorList>
    </citation>
    <scope>IDENTIFICATION</scope>
</reference>
<dbReference type="AlphaFoldDB" id="A0A183UBZ0"/>
<sequence length="68" mass="7663">MVTLLALRDREERHICQGKKRWLFLADNSMALERRPQKMAEEADGTGAMMTTVSVANIRFVHGDSNTG</sequence>